<dbReference type="InterPro" id="IPR006566">
    <property type="entry name" value="FBD"/>
</dbReference>
<dbReference type="CDD" id="cd22160">
    <property type="entry name" value="F-box_AtFBL13-like"/>
    <property type="match status" value="1"/>
</dbReference>
<dbReference type="AlphaFoldDB" id="A0A5E4F2G8"/>
<dbReference type="Proteomes" id="UP001054821">
    <property type="component" value="Chromosome 4"/>
</dbReference>
<dbReference type="Pfam" id="PF00646">
    <property type="entry name" value="F-box"/>
    <property type="match status" value="1"/>
</dbReference>
<gene>
    <name evidence="4" type="ORF">ALMOND_2B009180</name>
    <name evidence="3" type="ORF">L3X38_021057</name>
</gene>
<feature type="domain" description="F-box" evidence="2">
    <location>
        <begin position="25"/>
        <end position="74"/>
    </location>
</feature>
<dbReference type="InterPro" id="IPR001810">
    <property type="entry name" value="F-box_dom"/>
</dbReference>
<evidence type="ECO:0000256" key="1">
    <source>
        <dbReference type="SAM" id="MobiDB-lite"/>
    </source>
</evidence>
<dbReference type="InterPro" id="IPR053781">
    <property type="entry name" value="F-box_AtFBL13-like"/>
</dbReference>
<evidence type="ECO:0000313" key="5">
    <source>
        <dbReference type="Proteomes" id="UP000327085"/>
    </source>
</evidence>
<dbReference type="SMART" id="SM00256">
    <property type="entry name" value="FBOX"/>
    <property type="match status" value="1"/>
</dbReference>
<name>A0A5E4F2G8_PRUDU</name>
<evidence type="ECO:0000313" key="3">
    <source>
        <dbReference type="EMBL" id="KAI5330931.1"/>
    </source>
</evidence>
<dbReference type="SUPFAM" id="SSF52047">
    <property type="entry name" value="RNI-like"/>
    <property type="match status" value="1"/>
</dbReference>
<dbReference type="Proteomes" id="UP000327085">
    <property type="component" value="Chromosome 4"/>
</dbReference>
<sequence>MDASSLILNPKRQKLDGGEEVEGSSKSLSNLPDVVIQKIISLLETKDAIRTSILSKRWEYLWTSIPNLNFYKGLFAARSPLVNIVERALLLRGPADIETFDLTFPVLDDACRVNAWIDATVRRNVKKLYLYLHSLKEPFYLPHSLFTSTTLVAAELDIPFLFKAPSTVCFSSLRTLSLRSIVFSDDSTQQLFSGCPVLEELSIEDCKWMNLKGKLLNEYCFYDSSSPNEAEIHLSYNFTKKLRPTAYRLYKLLRGLSSVKELVFSDSNAFEVVLSNAPELVAQMPLFNDLTTLVLEDSVYIDNKALLTMLQYCSCLETLVFVEGIGLSSDHVEDDGVLEPLPPCFLSHLKMIEVGDFSGDQNELNALEILLKNAMVLENMLLACSTEFQGGPEKKTEIAKQLSDLAKGPESCEVVLV</sequence>
<dbReference type="InParanoid" id="A0A5E4F2G8"/>
<dbReference type="OMA" id="ILIIREW"/>
<reference evidence="3 6" key="3">
    <citation type="journal article" date="2022" name="G3 (Bethesda)">
        <title>Whole-genome sequence and methylome profiling of the almond [Prunus dulcis (Mill.) D.A. Webb] cultivar 'Nonpareil'.</title>
        <authorList>
            <person name="D'Amico-Willman K.M."/>
            <person name="Ouma W.Z."/>
            <person name="Meulia T."/>
            <person name="Sideli G.M."/>
            <person name="Gradziel T.M."/>
            <person name="Fresnedo-Ramirez J."/>
        </authorList>
    </citation>
    <scope>NUCLEOTIDE SEQUENCE [LARGE SCALE GENOMIC DNA]</scope>
    <source>
        <strain evidence="3">Clone GOH B32 T37-40</strain>
    </source>
</reference>
<dbReference type="Pfam" id="PF24758">
    <property type="entry name" value="LRR_At5g56370"/>
    <property type="match status" value="1"/>
</dbReference>
<evidence type="ECO:0000313" key="6">
    <source>
        <dbReference type="Proteomes" id="UP001054821"/>
    </source>
</evidence>
<dbReference type="InterPro" id="IPR032675">
    <property type="entry name" value="LRR_dom_sf"/>
</dbReference>
<dbReference type="InterPro" id="IPR050232">
    <property type="entry name" value="FBL13/AtMIF1-like"/>
</dbReference>
<dbReference type="Pfam" id="PF08387">
    <property type="entry name" value="FBD"/>
    <property type="match status" value="1"/>
</dbReference>
<proteinExistence type="predicted"/>
<organism evidence="4 5">
    <name type="scientific">Prunus dulcis</name>
    <name type="common">Almond</name>
    <name type="synonym">Amygdalus dulcis</name>
    <dbReference type="NCBI Taxonomy" id="3755"/>
    <lineage>
        <taxon>Eukaryota</taxon>
        <taxon>Viridiplantae</taxon>
        <taxon>Streptophyta</taxon>
        <taxon>Embryophyta</taxon>
        <taxon>Tracheophyta</taxon>
        <taxon>Spermatophyta</taxon>
        <taxon>Magnoliopsida</taxon>
        <taxon>eudicotyledons</taxon>
        <taxon>Gunneridae</taxon>
        <taxon>Pentapetalae</taxon>
        <taxon>rosids</taxon>
        <taxon>fabids</taxon>
        <taxon>Rosales</taxon>
        <taxon>Rosaceae</taxon>
        <taxon>Amygdaloideae</taxon>
        <taxon>Amygdaleae</taxon>
        <taxon>Prunus</taxon>
    </lineage>
</organism>
<dbReference type="SUPFAM" id="SSF81383">
    <property type="entry name" value="F-box domain"/>
    <property type="match status" value="1"/>
</dbReference>
<accession>A0A5E4F2G8</accession>
<dbReference type="Gene3D" id="3.80.10.10">
    <property type="entry name" value="Ribonuclease Inhibitor"/>
    <property type="match status" value="1"/>
</dbReference>
<evidence type="ECO:0000259" key="2">
    <source>
        <dbReference type="PROSITE" id="PS50181"/>
    </source>
</evidence>
<dbReference type="InterPro" id="IPR036047">
    <property type="entry name" value="F-box-like_dom_sf"/>
</dbReference>
<reference evidence="4" key="1">
    <citation type="submission" date="2019-07" db="EMBL/GenBank/DDBJ databases">
        <authorList>
            <person name="Alioto T."/>
            <person name="Alioto T."/>
            <person name="Gomez Garrido J."/>
        </authorList>
    </citation>
    <scope>NUCLEOTIDE SEQUENCE</scope>
</reference>
<dbReference type="SMART" id="SM00579">
    <property type="entry name" value="FBD"/>
    <property type="match status" value="1"/>
</dbReference>
<dbReference type="EMBL" id="JAJFAZ020000004">
    <property type="protein sequence ID" value="KAI5330931.1"/>
    <property type="molecule type" value="Genomic_DNA"/>
</dbReference>
<feature type="region of interest" description="Disordered" evidence="1">
    <location>
        <begin position="1"/>
        <end position="26"/>
    </location>
</feature>
<protein>
    <submittedName>
        <fullName evidence="4">PREDICTED: F-box/LRR-repeat</fullName>
    </submittedName>
</protein>
<keyword evidence="6" id="KW-1185">Reference proteome</keyword>
<dbReference type="PROSITE" id="PS50181">
    <property type="entry name" value="FBOX"/>
    <property type="match status" value="1"/>
</dbReference>
<dbReference type="Gramene" id="VVA21640">
    <property type="protein sequence ID" value="VVA21640"/>
    <property type="gene ID" value="Prudul26B009180"/>
</dbReference>
<dbReference type="InterPro" id="IPR055411">
    <property type="entry name" value="LRR_FXL15/At3g58940/PEG3-like"/>
</dbReference>
<evidence type="ECO:0000313" key="4">
    <source>
        <dbReference type="EMBL" id="VVA21640.1"/>
    </source>
</evidence>
<dbReference type="PANTHER" id="PTHR31900">
    <property type="entry name" value="F-BOX/RNI SUPERFAMILY PROTEIN-RELATED"/>
    <property type="match status" value="1"/>
</dbReference>
<reference evidence="5" key="2">
    <citation type="journal article" date="2020" name="Plant J.">
        <title>Transposons played a major role in the diversification between the closely related almond and peach genomes: results from the almond genome sequence.</title>
        <authorList>
            <person name="Alioto T."/>
            <person name="Alexiou K.G."/>
            <person name="Bardil A."/>
            <person name="Barteri F."/>
            <person name="Castanera R."/>
            <person name="Cruz F."/>
            <person name="Dhingra A."/>
            <person name="Duval H."/>
            <person name="Fernandez I Marti A."/>
            <person name="Frias L."/>
            <person name="Galan B."/>
            <person name="Garcia J.L."/>
            <person name="Howad W."/>
            <person name="Gomez-Garrido J."/>
            <person name="Gut M."/>
            <person name="Julca I."/>
            <person name="Morata J."/>
            <person name="Puigdomenech P."/>
            <person name="Ribeca P."/>
            <person name="Rubio Cabetas M.J."/>
            <person name="Vlasova A."/>
            <person name="Wirthensohn M."/>
            <person name="Garcia-Mas J."/>
            <person name="Gabaldon T."/>
            <person name="Casacuberta J.M."/>
            <person name="Arus P."/>
        </authorList>
    </citation>
    <scope>NUCLEOTIDE SEQUENCE [LARGE SCALE GENOMIC DNA]</scope>
    <source>
        <strain evidence="5">cv. Texas</strain>
    </source>
</reference>
<dbReference type="PANTHER" id="PTHR31900:SF30">
    <property type="entry name" value="SUPERFAMILY PROTEIN, PUTATIVE-RELATED"/>
    <property type="match status" value="1"/>
</dbReference>
<dbReference type="EMBL" id="CABIKO010000053">
    <property type="protein sequence ID" value="VVA21640.1"/>
    <property type="molecule type" value="Genomic_DNA"/>
</dbReference>